<reference evidence="3 4" key="1">
    <citation type="submission" date="2024-06" db="EMBL/GenBank/DDBJ databases">
        <title>Genomic Encyclopedia of Type Strains, Phase IV (KMG-IV): sequencing the most valuable type-strain genomes for metagenomic binning, comparative biology and taxonomic classification.</title>
        <authorList>
            <person name="Goeker M."/>
        </authorList>
    </citation>
    <scope>NUCLEOTIDE SEQUENCE [LARGE SCALE GENOMIC DNA]</scope>
    <source>
        <strain evidence="3 4">DSM 26128</strain>
    </source>
</reference>
<dbReference type="Pfam" id="PF13472">
    <property type="entry name" value="Lipase_GDSL_2"/>
    <property type="match status" value="1"/>
</dbReference>
<dbReference type="InterPro" id="IPR013830">
    <property type="entry name" value="SGNH_hydro"/>
</dbReference>
<dbReference type="InterPro" id="IPR036514">
    <property type="entry name" value="SGNH_hydro_sf"/>
</dbReference>
<feature type="domain" description="SGNH hydrolase-type esterase" evidence="2">
    <location>
        <begin position="54"/>
        <end position="245"/>
    </location>
</feature>
<keyword evidence="1" id="KW-0732">Signal</keyword>
<organism evidence="3 4">
    <name type="scientific">Bhargavaea ullalensis</name>
    <dbReference type="NCBI Taxonomy" id="1265685"/>
    <lineage>
        <taxon>Bacteria</taxon>
        <taxon>Bacillati</taxon>
        <taxon>Bacillota</taxon>
        <taxon>Bacilli</taxon>
        <taxon>Bacillales</taxon>
        <taxon>Caryophanaceae</taxon>
        <taxon>Bhargavaea</taxon>
    </lineage>
</organism>
<dbReference type="EMBL" id="JBEPLW010000002">
    <property type="protein sequence ID" value="MET3574903.1"/>
    <property type="molecule type" value="Genomic_DNA"/>
</dbReference>
<protein>
    <submittedName>
        <fullName evidence="3">Lysophospholipase L1-like esterase</fullName>
    </submittedName>
</protein>
<dbReference type="PANTHER" id="PTHR30383">
    <property type="entry name" value="THIOESTERASE 1/PROTEASE 1/LYSOPHOSPHOLIPASE L1"/>
    <property type="match status" value="1"/>
</dbReference>
<feature type="chain" id="PRO_5046160941" evidence="1">
    <location>
        <begin position="26"/>
        <end position="269"/>
    </location>
</feature>
<dbReference type="CDD" id="cd04506">
    <property type="entry name" value="SGNH_hydrolase_YpmR_like"/>
    <property type="match status" value="1"/>
</dbReference>
<dbReference type="Proteomes" id="UP001549099">
    <property type="component" value="Unassembled WGS sequence"/>
</dbReference>
<evidence type="ECO:0000256" key="1">
    <source>
        <dbReference type="SAM" id="SignalP"/>
    </source>
</evidence>
<proteinExistence type="predicted"/>
<name>A0ABV2G9E1_9BACL</name>
<comment type="caution">
    <text evidence="3">The sequence shown here is derived from an EMBL/GenBank/DDBJ whole genome shotgun (WGS) entry which is preliminary data.</text>
</comment>
<gene>
    <name evidence="3" type="ORF">ABID49_000785</name>
</gene>
<dbReference type="InterPro" id="IPR051532">
    <property type="entry name" value="Ester_Hydrolysis_Enzymes"/>
</dbReference>
<dbReference type="SUPFAM" id="SSF52266">
    <property type="entry name" value="SGNH hydrolase"/>
    <property type="match status" value="1"/>
</dbReference>
<dbReference type="Gene3D" id="3.40.50.1110">
    <property type="entry name" value="SGNH hydrolase"/>
    <property type="match status" value="1"/>
</dbReference>
<dbReference type="RefSeq" id="WP_354195514.1">
    <property type="nucleotide sequence ID" value="NZ_JBEPLW010000002.1"/>
</dbReference>
<evidence type="ECO:0000313" key="4">
    <source>
        <dbReference type="Proteomes" id="UP001549099"/>
    </source>
</evidence>
<dbReference type="PROSITE" id="PS51257">
    <property type="entry name" value="PROKAR_LIPOPROTEIN"/>
    <property type="match status" value="1"/>
</dbReference>
<evidence type="ECO:0000259" key="2">
    <source>
        <dbReference type="Pfam" id="PF13472"/>
    </source>
</evidence>
<feature type="signal peptide" evidence="1">
    <location>
        <begin position="1"/>
        <end position="25"/>
    </location>
</feature>
<sequence length="269" mass="29655">MRKGIATLFLAAILLAGCGAGGLHGDFSAAPPLGFDDYDIPRTFVPRIVTLVGLGDSLTQGVGDERKKGGYAGRLAVEMDTWKGVKEVRIENLAKRGRRSDQLVAQLKRDDVQEEIQKADLITLTIGGNDVMKVVKSNFFDLKPDPFHKEIDPFTERLASSLFMIRRANPDAVLVMVGLYNPLTVVTDEASEMDGIIEEWNEVIEDAAAADGRACFVPVDDLFVTNEDLIYHTDFFHPNAKGYDRMTKRIEETLADCGLNELSGGELEF</sequence>
<evidence type="ECO:0000313" key="3">
    <source>
        <dbReference type="EMBL" id="MET3574903.1"/>
    </source>
</evidence>
<dbReference type="PANTHER" id="PTHR30383:SF27">
    <property type="entry name" value="SPORE GERMINATION LIPASE LIPC"/>
    <property type="match status" value="1"/>
</dbReference>
<accession>A0ABV2G9E1</accession>
<keyword evidence="4" id="KW-1185">Reference proteome</keyword>